<sequence length="399" mass="43264">MTIGCIGELNKLNVQTVPFGSDNPRQIAHHPALHAFAVGFCRSQVNRITGNQTFSSSLKILDATTFEQLAQISCHVNEEITAVAVLNLGPPEAAASYIVAGTTTAPPLGHIESTQGRILILDGSDAQKLRVVAAVNVPGCVYALAAYQGNIAATVNSSVLVYGVELPKERESFQLNQKAKFDRGFQFVSIVARGDTLAVTDALKSVSLLKLNGNNLECISQDYEASLPHGLEMLDEDWVISSELDFNLSLFKRESKTLERVGGFHYGELANKFIPGSIASMPADASIQPKLVMVTASGRVSVISDIDVETSKRLAALQRNLSYILHGPGGVELSNWRAPRTARKTRPFAGFIDADFVERILDLSPEELTVAMEGQNEFERLTESKEEVVASVEQLLSLH</sequence>
<dbReference type="Proteomes" id="UP000054248">
    <property type="component" value="Unassembled WGS sequence"/>
</dbReference>
<dbReference type="InterPro" id="IPR015943">
    <property type="entry name" value="WD40/YVTN_repeat-like_dom_sf"/>
</dbReference>
<dbReference type="Gene3D" id="2.130.10.10">
    <property type="entry name" value="YVTN repeat-like/Quinoprotein amine dehydrogenase"/>
    <property type="match status" value="1"/>
</dbReference>
<feature type="domain" description="RSE1/DDB1/CPSF1 C-terminal" evidence="1">
    <location>
        <begin position="56"/>
        <end position="362"/>
    </location>
</feature>
<reference evidence="3" key="2">
    <citation type="submission" date="2015-01" db="EMBL/GenBank/DDBJ databases">
        <title>Evolutionary Origins and Diversification of the Mycorrhizal Mutualists.</title>
        <authorList>
            <consortium name="DOE Joint Genome Institute"/>
            <consortium name="Mycorrhizal Genomics Consortium"/>
            <person name="Kohler A."/>
            <person name="Kuo A."/>
            <person name="Nagy L.G."/>
            <person name="Floudas D."/>
            <person name="Copeland A."/>
            <person name="Barry K.W."/>
            <person name="Cichocki N."/>
            <person name="Veneault-Fourrey C."/>
            <person name="LaButti K."/>
            <person name="Lindquist E.A."/>
            <person name="Lipzen A."/>
            <person name="Lundell T."/>
            <person name="Morin E."/>
            <person name="Murat C."/>
            <person name="Riley R."/>
            <person name="Ohm R."/>
            <person name="Sun H."/>
            <person name="Tunlid A."/>
            <person name="Henrissat B."/>
            <person name="Grigoriev I.V."/>
            <person name="Hibbett D.S."/>
            <person name="Martin F."/>
        </authorList>
    </citation>
    <scope>NUCLEOTIDE SEQUENCE [LARGE SCALE GENOMIC DNA]</scope>
    <source>
        <strain evidence="3">MUT 4182</strain>
    </source>
</reference>
<protein>
    <recommendedName>
        <fullName evidence="1">RSE1/DDB1/CPSF1 C-terminal domain-containing protein</fullName>
    </recommendedName>
</protein>
<dbReference type="HOGENOM" id="CLU_691145_0_0_1"/>
<dbReference type="GO" id="GO:0003676">
    <property type="term" value="F:nucleic acid binding"/>
    <property type="evidence" value="ECO:0007669"/>
    <property type="project" value="InterPro"/>
</dbReference>
<name>A0A0C3QPQ8_9AGAM</name>
<reference evidence="2 3" key="1">
    <citation type="submission" date="2014-04" db="EMBL/GenBank/DDBJ databases">
        <authorList>
            <consortium name="DOE Joint Genome Institute"/>
            <person name="Kuo A."/>
            <person name="Girlanda M."/>
            <person name="Perotto S."/>
            <person name="Kohler A."/>
            <person name="Nagy L.G."/>
            <person name="Floudas D."/>
            <person name="Copeland A."/>
            <person name="Barry K.W."/>
            <person name="Cichocki N."/>
            <person name="Veneault-Fourrey C."/>
            <person name="LaButti K."/>
            <person name="Lindquist E.A."/>
            <person name="Lipzen A."/>
            <person name="Lundell T."/>
            <person name="Morin E."/>
            <person name="Murat C."/>
            <person name="Sun H."/>
            <person name="Tunlid A."/>
            <person name="Henrissat B."/>
            <person name="Grigoriev I.V."/>
            <person name="Hibbett D.S."/>
            <person name="Martin F."/>
            <person name="Nordberg H.P."/>
            <person name="Cantor M.N."/>
            <person name="Hua S.X."/>
        </authorList>
    </citation>
    <scope>NUCLEOTIDE SEQUENCE [LARGE SCALE GENOMIC DNA]</scope>
    <source>
        <strain evidence="2 3">MUT 4182</strain>
    </source>
</reference>
<organism evidence="2 3">
    <name type="scientific">Tulasnella calospora MUT 4182</name>
    <dbReference type="NCBI Taxonomy" id="1051891"/>
    <lineage>
        <taxon>Eukaryota</taxon>
        <taxon>Fungi</taxon>
        <taxon>Dikarya</taxon>
        <taxon>Basidiomycota</taxon>
        <taxon>Agaricomycotina</taxon>
        <taxon>Agaricomycetes</taxon>
        <taxon>Cantharellales</taxon>
        <taxon>Tulasnellaceae</taxon>
        <taxon>Tulasnella</taxon>
    </lineage>
</organism>
<dbReference type="SUPFAM" id="SSF101908">
    <property type="entry name" value="Putative isomerase YbhE"/>
    <property type="match status" value="1"/>
</dbReference>
<dbReference type="OrthoDB" id="433457at2759"/>
<dbReference type="AlphaFoldDB" id="A0A0C3QPQ8"/>
<dbReference type="STRING" id="1051891.A0A0C3QPQ8"/>
<dbReference type="EMBL" id="KN822983">
    <property type="protein sequence ID" value="KIO29364.1"/>
    <property type="molecule type" value="Genomic_DNA"/>
</dbReference>
<dbReference type="InterPro" id="IPR050358">
    <property type="entry name" value="RSE1/DDB1/CFT1"/>
</dbReference>
<dbReference type="Pfam" id="PF03178">
    <property type="entry name" value="CPSF_A"/>
    <property type="match status" value="1"/>
</dbReference>
<dbReference type="GO" id="GO:0005634">
    <property type="term" value="C:nucleus"/>
    <property type="evidence" value="ECO:0007669"/>
    <property type="project" value="InterPro"/>
</dbReference>
<proteinExistence type="predicted"/>
<accession>A0A0C3QPQ8</accession>
<evidence type="ECO:0000259" key="1">
    <source>
        <dbReference type="Pfam" id="PF03178"/>
    </source>
</evidence>
<dbReference type="Gene3D" id="1.10.150.910">
    <property type="match status" value="1"/>
</dbReference>
<evidence type="ECO:0000313" key="2">
    <source>
        <dbReference type="EMBL" id="KIO29364.1"/>
    </source>
</evidence>
<evidence type="ECO:0000313" key="3">
    <source>
        <dbReference type="Proteomes" id="UP000054248"/>
    </source>
</evidence>
<gene>
    <name evidence="2" type="ORF">M407DRAFT_169392</name>
</gene>
<keyword evidence="3" id="KW-1185">Reference proteome</keyword>
<dbReference type="InterPro" id="IPR004871">
    <property type="entry name" value="RSE1/DDB1/CPSF1_C"/>
</dbReference>
<dbReference type="PANTHER" id="PTHR10644">
    <property type="entry name" value="DNA REPAIR/RNA PROCESSING CPSF FAMILY"/>
    <property type="match status" value="1"/>
</dbReference>